<evidence type="ECO:0000313" key="3">
    <source>
        <dbReference type="Proteomes" id="UP000005555"/>
    </source>
</evidence>
<dbReference type="Gene3D" id="2.60.40.10">
    <property type="entry name" value="Immunoglobulins"/>
    <property type="match status" value="1"/>
</dbReference>
<reference evidence="2 3" key="1">
    <citation type="submission" date="2006-03" db="EMBL/GenBank/DDBJ databases">
        <authorList>
            <person name="Giovannoni S.J."/>
            <person name="Cho J.-C."/>
            <person name="Ferriera S."/>
            <person name="Johnson J."/>
            <person name="Kravitz S."/>
            <person name="Halpern A."/>
            <person name="Remington K."/>
            <person name="Beeson K."/>
            <person name="Tran B."/>
            <person name="Rogers Y.-H."/>
            <person name="Friedman R."/>
            <person name="Venter J.C."/>
        </authorList>
    </citation>
    <scope>NUCLEOTIDE SEQUENCE [LARGE SCALE GENOMIC DNA]</scope>
    <source>
        <strain evidence="2 3">HTCC2207</strain>
    </source>
</reference>
<dbReference type="Proteomes" id="UP000005555">
    <property type="component" value="Unassembled WGS sequence"/>
</dbReference>
<sequence length="394" mass="40902">MSCGGGSSSSAGSGSDSSPADTDFGTVTLTGQTEVWSDEINWTLSARADGLNGSGVSFQLAADNSGLEIDATTGVIQGQDTTPGVYDLVITAEDDAGGSTAKSFSFTSNAFIAGHWLMDLPSSDEELLMVISRNGRTSITRSSALGGINAACNGQLSIVGDTVSGNLGCVDAELNRFSQTVSGTAIEGSSITLSDFTLGDAPAEGRFLFQTQAEVFNFGTLAPGIYAEYSDIASGISLVKVTADGILSAITPAEVGFQNKNSRCALSGNLEADVIFADYDLESLKGALQVFEADITLTECDLGSAALGSLNYNQTEAAALGASVFDTLADALSFNLYFSGSNDSDESQNAGYFRYVQFCDQSNQLTAIAALLKDEDEQFSIIACPVDEDLEELS</sequence>
<dbReference type="InterPro" id="IPR013783">
    <property type="entry name" value="Ig-like_fold"/>
</dbReference>
<accession>Q1YP16</accession>
<evidence type="ECO:0000313" key="2">
    <source>
        <dbReference type="EMBL" id="EAS45948.1"/>
    </source>
</evidence>
<evidence type="ECO:0008006" key="4">
    <source>
        <dbReference type="Google" id="ProtNLM"/>
    </source>
</evidence>
<dbReference type="EMBL" id="AAPI01000013">
    <property type="protein sequence ID" value="EAS45948.1"/>
    <property type="molecule type" value="Genomic_DNA"/>
</dbReference>
<name>Q1YP16_9GAMM</name>
<keyword evidence="3" id="KW-1185">Reference proteome</keyword>
<dbReference type="HOGENOM" id="CLU_699715_0_0_6"/>
<evidence type="ECO:0000256" key="1">
    <source>
        <dbReference type="SAM" id="MobiDB-lite"/>
    </source>
</evidence>
<comment type="caution">
    <text evidence="2">The sequence shown here is derived from an EMBL/GenBank/DDBJ whole genome shotgun (WGS) entry which is preliminary data.</text>
</comment>
<feature type="compositionally biased region" description="Low complexity" evidence="1">
    <location>
        <begin position="8"/>
        <end position="18"/>
    </location>
</feature>
<dbReference type="STRING" id="314287.GB2207_03162"/>
<organism evidence="2 3">
    <name type="scientific">gamma proteobacterium HTCC2207</name>
    <dbReference type="NCBI Taxonomy" id="314287"/>
    <lineage>
        <taxon>Bacteria</taxon>
        <taxon>Pseudomonadati</taxon>
        <taxon>Pseudomonadota</taxon>
        <taxon>Gammaproteobacteria</taxon>
        <taxon>Cellvibrionales</taxon>
        <taxon>Porticoccaceae</taxon>
        <taxon>SAR92 clade</taxon>
    </lineage>
</organism>
<dbReference type="AlphaFoldDB" id="Q1YP16"/>
<feature type="region of interest" description="Disordered" evidence="1">
    <location>
        <begin position="1"/>
        <end position="26"/>
    </location>
</feature>
<gene>
    <name evidence="2" type="ORF">GB2207_03162</name>
</gene>
<protein>
    <recommendedName>
        <fullName evidence="4">Dystroglycan-type cadherin-like domain-containing protein</fullName>
    </recommendedName>
</protein>
<dbReference type="Pfam" id="PF05345">
    <property type="entry name" value="He_PIG"/>
    <property type="match status" value="1"/>
</dbReference>
<proteinExistence type="predicted"/>